<evidence type="ECO:0000256" key="6">
    <source>
        <dbReference type="ARBA" id="ARBA00023002"/>
    </source>
</evidence>
<feature type="chain" id="PRO_5046136478" evidence="7">
    <location>
        <begin position="27"/>
        <end position="847"/>
    </location>
</feature>
<comment type="cofactor">
    <cofactor evidence="1">
        <name>Mo-bis(molybdopterin guanine dinucleotide)</name>
        <dbReference type="ChEBI" id="CHEBI:60539"/>
    </cofactor>
</comment>
<dbReference type="InterPro" id="IPR041460">
    <property type="entry name" value="Molybdopterin_N"/>
</dbReference>
<dbReference type="InterPro" id="IPR041954">
    <property type="entry name" value="CT_DMSOR/BSOR/TMAOR"/>
</dbReference>
<dbReference type="CDD" id="cd02769">
    <property type="entry name" value="MopB_DMSOR-BSOR-TMAOR"/>
    <property type="match status" value="1"/>
</dbReference>
<dbReference type="RefSeq" id="WP_230056687.1">
    <property type="nucleotide sequence ID" value="NZ_CAJHOE010000001.1"/>
</dbReference>
<dbReference type="EC" id="1.7.2.3" evidence="11"/>
<dbReference type="EMBL" id="CAJHOE010000001">
    <property type="protein sequence ID" value="CAD7287349.1"/>
    <property type="molecule type" value="Genomic_DNA"/>
</dbReference>
<dbReference type="Pfam" id="PF01568">
    <property type="entry name" value="Molydop_binding"/>
    <property type="match status" value="1"/>
</dbReference>
<feature type="domain" description="Molybdopterin dinucleotide-binding" evidence="9">
    <location>
        <begin position="707"/>
        <end position="821"/>
    </location>
</feature>
<dbReference type="InterPro" id="IPR050612">
    <property type="entry name" value="Prok_Mopterin_Oxidored"/>
</dbReference>
<evidence type="ECO:0000259" key="9">
    <source>
        <dbReference type="Pfam" id="PF01568"/>
    </source>
</evidence>
<name>A0ABM8Q3N1_9BACT</name>
<evidence type="ECO:0000256" key="1">
    <source>
        <dbReference type="ARBA" id="ARBA00001942"/>
    </source>
</evidence>
<evidence type="ECO:0000256" key="5">
    <source>
        <dbReference type="ARBA" id="ARBA00022764"/>
    </source>
</evidence>
<dbReference type="InterPro" id="IPR006655">
    <property type="entry name" value="Mopterin_OxRdtase_prok_CS"/>
</dbReference>
<dbReference type="SUPFAM" id="SSF50692">
    <property type="entry name" value="ADC-like"/>
    <property type="match status" value="1"/>
</dbReference>
<dbReference type="Gene3D" id="3.40.50.740">
    <property type="match status" value="1"/>
</dbReference>
<feature type="signal peptide" evidence="7">
    <location>
        <begin position="1"/>
        <end position="26"/>
    </location>
</feature>
<feature type="domain" description="Molybdopterin oxidoreductase" evidence="8">
    <location>
        <begin position="85"/>
        <end position="582"/>
    </location>
</feature>
<evidence type="ECO:0000256" key="3">
    <source>
        <dbReference type="ARBA" id="ARBA00022505"/>
    </source>
</evidence>
<evidence type="ECO:0000256" key="4">
    <source>
        <dbReference type="ARBA" id="ARBA00022723"/>
    </source>
</evidence>
<evidence type="ECO:0000259" key="8">
    <source>
        <dbReference type="Pfam" id="PF00384"/>
    </source>
</evidence>
<dbReference type="GO" id="GO:0050626">
    <property type="term" value="F:trimethylamine-N-oxide reductase (cytochrome c) activity"/>
    <property type="evidence" value="ECO:0007669"/>
    <property type="project" value="UniProtKB-EC"/>
</dbReference>
<keyword evidence="3" id="KW-0500">Molybdenum</keyword>
<dbReference type="InterPro" id="IPR006656">
    <property type="entry name" value="Mopterin_OxRdtase"/>
</dbReference>
<dbReference type="PROSITE" id="PS00932">
    <property type="entry name" value="MOLYBDOPTERIN_PROK_3"/>
    <property type="match status" value="1"/>
</dbReference>
<gene>
    <name evidence="11" type="primary">torZ</name>
    <name evidence="11" type="ORF">LMG8286_00945</name>
</gene>
<keyword evidence="4" id="KW-0479">Metal-binding</keyword>
<dbReference type="InterPro" id="IPR006657">
    <property type="entry name" value="MoPterin_dinucl-bd_dom"/>
</dbReference>
<evidence type="ECO:0000313" key="11">
    <source>
        <dbReference type="EMBL" id="CAD7287349.1"/>
    </source>
</evidence>
<accession>A0ABM8Q3N1</accession>
<comment type="caution">
    <text evidence="11">The sequence shown here is derived from an EMBL/GenBank/DDBJ whole genome shotgun (WGS) entry which is preliminary data.</text>
</comment>
<dbReference type="Gene3D" id="3.40.228.10">
    <property type="entry name" value="Dimethylsulfoxide Reductase, domain 2"/>
    <property type="match status" value="1"/>
</dbReference>
<evidence type="ECO:0000256" key="2">
    <source>
        <dbReference type="ARBA" id="ARBA00010312"/>
    </source>
</evidence>
<keyword evidence="5" id="KW-0574">Periplasm</keyword>
<comment type="similarity">
    <text evidence="2">Belongs to the prokaryotic molybdopterin-containing oxidoreductase family.</text>
</comment>
<dbReference type="PANTHER" id="PTHR43742:SF10">
    <property type="entry name" value="TRIMETHYLAMINE-N-OXIDE REDUCTASE 2"/>
    <property type="match status" value="1"/>
</dbReference>
<keyword evidence="6 11" id="KW-0560">Oxidoreductase</keyword>
<protein>
    <submittedName>
        <fullName evidence="11">Trimethylamine-N-oxide reductase 2</fullName>
        <ecNumber evidence="11">1.7.2.3</ecNumber>
    </submittedName>
</protein>
<reference evidence="11 12" key="1">
    <citation type="submission" date="2020-11" db="EMBL/GenBank/DDBJ databases">
        <authorList>
            <person name="Peeters C."/>
        </authorList>
    </citation>
    <scope>NUCLEOTIDE SEQUENCE [LARGE SCALE GENOMIC DNA]</scope>
    <source>
        <strain evidence="11 12">LMG 8286</strain>
    </source>
</reference>
<dbReference type="Pfam" id="PF00384">
    <property type="entry name" value="Molybdopterin"/>
    <property type="match status" value="1"/>
</dbReference>
<evidence type="ECO:0000259" key="10">
    <source>
        <dbReference type="Pfam" id="PF18364"/>
    </source>
</evidence>
<keyword evidence="7" id="KW-0732">Signal</keyword>
<feature type="domain" description="Molybdopterin oxidoreductase N-terminal" evidence="10">
    <location>
        <begin position="41"/>
        <end position="82"/>
    </location>
</feature>
<dbReference type="Gene3D" id="2.40.40.20">
    <property type="match status" value="1"/>
</dbReference>
<dbReference type="Pfam" id="PF18364">
    <property type="entry name" value="Molybdopterin_N"/>
    <property type="match status" value="1"/>
</dbReference>
<dbReference type="CDD" id="cd02793">
    <property type="entry name" value="MopB_CT_DMSOR-BSOR-TMAOR"/>
    <property type="match status" value="1"/>
</dbReference>
<evidence type="ECO:0000256" key="7">
    <source>
        <dbReference type="SAM" id="SignalP"/>
    </source>
</evidence>
<sequence length="847" mass="95188">MQRRTVLKGMASLPLLSGVTATNLMANEAKKSLIKNGKVLTAAHWGMLDVEVKDGKILGSRPYQKTSEIYNALQYYTHDMVYKTRIKYPMVRKSYLENPDNPKPELRGKDEWVRVKYEDAIKLVARELKKTREQKGNQSVFAGSYGWKSSGNVHNSRILLQRFMNLSGGFVGDLGDYSTGASQVIMPHVMGSIEVYEQQTSWPVVLENSKVVVMWGMNPLATLRIAWTSADEHGFKYFEELKKRKDIEVIIIDPIRSDTVKFFDKAKHIRPVPNTDTAMMLGMMHHLYTSGKYDKEFMAGYTYGFDKFLPYLLGQTDKTPKSPEWAAKICGIDAKLIKSLAEKFVSNRTMLMSGWGMQRAHHGEQPHWALVTLASMIGQIGLAGGGFGLSYHYSNGGVPTCKGGVIGGVNAASVGIFNDKGEFIGTADSEIKDGKFVKKAVTAGEDVPAWLIKTTEFAFPVARIADALLNPGKVIDHNGKKITYPDIDFIYWVGGNPLVHHQDTNTNLKAWRKPRTVVVNEPYWTPTAKMADIVFPTTTSYERNDITMTGDYSNMNIVPMKQVVDKFEESKDDYQIFSDLCKAYAKDLVLAYTENGKEEFDWIKEYYDATYEQVNSIPDFIHEMKPFNEFWATNKPVTFSSTPESDAWIRYGEFREDPILNALGTPSGLIEIYSDTIEKMGYDDCKAHPMWFEPIEWLGMKDKPAEFHMLSPHPTNRLHSQLSHTSLRDEYAVANREPVWINTKDAKAKGIKNGDLVRVFNVRGEVLAGAVVTDDVMPSVIKLCEGAWYDGFDSGICKNGSPNVLTIDIPTSKLANGNISHTALVNIEKFKGKAPELTAFKDPKIVR</sequence>
<keyword evidence="12" id="KW-1185">Reference proteome</keyword>
<dbReference type="Proteomes" id="UP000789359">
    <property type="component" value="Unassembled WGS sequence"/>
</dbReference>
<dbReference type="PANTHER" id="PTHR43742">
    <property type="entry name" value="TRIMETHYLAMINE-N-OXIDE REDUCTASE"/>
    <property type="match status" value="1"/>
</dbReference>
<dbReference type="InterPro" id="IPR009010">
    <property type="entry name" value="Asp_de-COase-like_dom_sf"/>
</dbReference>
<evidence type="ECO:0000313" key="12">
    <source>
        <dbReference type="Proteomes" id="UP000789359"/>
    </source>
</evidence>
<proteinExistence type="inferred from homology"/>
<dbReference type="Gene3D" id="3.90.55.10">
    <property type="entry name" value="Dimethylsulfoxide Reductase, domain 3"/>
    <property type="match status" value="1"/>
</dbReference>
<dbReference type="SUPFAM" id="SSF53706">
    <property type="entry name" value="Formate dehydrogenase/DMSO reductase, domains 1-3"/>
    <property type="match status" value="1"/>
</dbReference>
<organism evidence="11 12">
    <name type="scientific">Campylobacter suis</name>
    <dbReference type="NCBI Taxonomy" id="2790657"/>
    <lineage>
        <taxon>Bacteria</taxon>
        <taxon>Pseudomonadati</taxon>
        <taxon>Campylobacterota</taxon>
        <taxon>Epsilonproteobacteria</taxon>
        <taxon>Campylobacterales</taxon>
        <taxon>Campylobacteraceae</taxon>
        <taxon>Campylobacter</taxon>
    </lineage>
</organism>